<evidence type="ECO:0000256" key="9">
    <source>
        <dbReference type="SAM" id="MobiDB-lite"/>
    </source>
</evidence>
<evidence type="ECO:0000256" key="2">
    <source>
        <dbReference type="ARBA" id="ARBA00004496"/>
    </source>
</evidence>
<dbReference type="Gene3D" id="3.40.50.300">
    <property type="entry name" value="P-loop containing nucleotide triphosphate hydrolases"/>
    <property type="match status" value="1"/>
</dbReference>
<proteinExistence type="inferred from homology"/>
<evidence type="ECO:0000256" key="7">
    <source>
        <dbReference type="ARBA" id="ARBA00022694"/>
    </source>
</evidence>
<evidence type="ECO:0000313" key="10">
    <source>
        <dbReference type="EMBL" id="KAJ3180052.1"/>
    </source>
</evidence>
<dbReference type="GO" id="GO:0000049">
    <property type="term" value="F:tRNA binding"/>
    <property type="evidence" value="ECO:0007669"/>
    <property type="project" value="TreeGrafter"/>
</dbReference>
<comment type="caution">
    <text evidence="10">The sequence shown here is derived from an EMBL/GenBank/DDBJ whole genome shotgun (WGS) entry which is preliminary data.</text>
</comment>
<comment type="pathway">
    <text evidence="3">tRNA modification; 5-methoxycarbonylmethyl-2-thiouridine-tRNA biosynthesis.</text>
</comment>
<evidence type="ECO:0000256" key="3">
    <source>
        <dbReference type="ARBA" id="ARBA00005043"/>
    </source>
</evidence>
<dbReference type="Proteomes" id="UP001212152">
    <property type="component" value="Unassembled WGS sequence"/>
</dbReference>
<feature type="region of interest" description="Disordered" evidence="9">
    <location>
        <begin position="311"/>
        <end position="346"/>
    </location>
</feature>
<gene>
    <name evidence="10" type="ORF">HDU87_002275</name>
</gene>
<evidence type="ECO:0000256" key="6">
    <source>
        <dbReference type="ARBA" id="ARBA00022490"/>
    </source>
</evidence>
<dbReference type="Pfam" id="PF10483">
    <property type="entry name" value="Elong_Iki1"/>
    <property type="match status" value="1"/>
</dbReference>
<dbReference type="AlphaFoldDB" id="A0AAD5TN36"/>
<keyword evidence="8" id="KW-0539">Nucleus</keyword>
<dbReference type="GO" id="GO:0005829">
    <property type="term" value="C:cytosol"/>
    <property type="evidence" value="ECO:0007669"/>
    <property type="project" value="TreeGrafter"/>
</dbReference>
<dbReference type="GO" id="GO:0002098">
    <property type="term" value="P:tRNA wobble uridine modification"/>
    <property type="evidence" value="ECO:0007669"/>
    <property type="project" value="InterPro"/>
</dbReference>
<evidence type="ECO:0000256" key="1">
    <source>
        <dbReference type="ARBA" id="ARBA00004123"/>
    </source>
</evidence>
<reference evidence="10" key="1">
    <citation type="submission" date="2020-05" db="EMBL/GenBank/DDBJ databases">
        <title>Phylogenomic resolution of chytrid fungi.</title>
        <authorList>
            <person name="Stajich J.E."/>
            <person name="Amses K."/>
            <person name="Simmons R."/>
            <person name="Seto K."/>
            <person name="Myers J."/>
            <person name="Bonds A."/>
            <person name="Quandt C.A."/>
            <person name="Barry K."/>
            <person name="Liu P."/>
            <person name="Grigoriev I."/>
            <person name="Longcore J.E."/>
            <person name="James T.Y."/>
        </authorList>
    </citation>
    <scope>NUCLEOTIDE SEQUENCE</scope>
    <source>
        <strain evidence="10">JEL0379</strain>
    </source>
</reference>
<dbReference type="GO" id="GO:0033588">
    <property type="term" value="C:elongator holoenzyme complex"/>
    <property type="evidence" value="ECO:0007669"/>
    <property type="project" value="InterPro"/>
</dbReference>
<dbReference type="CDD" id="cd19496">
    <property type="entry name" value="Elp5"/>
    <property type="match status" value="1"/>
</dbReference>
<dbReference type="InterPro" id="IPR027417">
    <property type="entry name" value="P-loop_NTPase"/>
</dbReference>
<name>A0AAD5TN36_9FUNG</name>
<dbReference type="PANTHER" id="PTHR15641">
    <property type="entry name" value="ELONGATOR COMPLEX PROTEIN 5"/>
    <property type="match status" value="1"/>
</dbReference>
<evidence type="ECO:0000313" key="11">
    <source>
        <dbReference type="Proteomes" id="UP001212152"/>
    </source>
</evidence>
<accession>A0AAD5TN36</accession>
<keyword evidence="6" id="KW-0963">Cytoplasm</keyword>
<feature type="compositionally biased region" description="Polar residues" evidence="9">
    <location>
        <begin position="311"/>
        <end position="323"/>
    </location>
</feature>
<dbReference type="GO" id="GO:0005634">
    <property type="term" value="C:nucleus"/>
    <property type="evidence" value="ECO:0007669"/>
    <property type="project" value="UniProtKB-SubCell"/>
</dbReference>
<evidence type="ECO:0000256" key="5">
    <source>
        <dbReference type="ARBA" id="ARBA00020264"/>
    </source>
</evidence>
<dbReference type="PANTHER" id="PTHR15641:SF1">
    <property type="entry name" value="ELONGATOR COMPLEX PROTEIN 5"/>
    <property type="match status" value="1"/>
</dbReference>
<keyword evidence="11" id="KW-1185">Reference proteome</keyword>
<comment type="subcellular location">
    <subcellularLocation>
        <location evidence="2">Cytoplasm</location>
    </subcellularLocation>
    <subcellularLocation>
        <location evidence="1">Nucleus</location>
    </subcellularLocation>
</comment>
<evidence type="ECO:0000256" key="8">
    <source>
        <dbReference type="ARBA" id="ARBA00023242"/>
    </source>
</evidence>
<sequence length="346" mass="37537">MAPANAQLSSQLVLARLLAGKEQSSFIVVEDSLRQSALPLVQKLAAQSTPRRGPPDTRRNDLVVCCVENPPRVVRELFPYDGAVFVDVFSSYSLAPPRTQPGLPTATAATIGEYLSSLASKDVKTTVVFDSINPFVTHHSIGAFARLLKRLAGLSDSISLILPFHGDCVPRSVHTLLGDIAVTVLTVRHAKDFGVALGSSLATDNGDAFRLVDANATGGAVVEVMHKRKSGKITREVAVYTTDGDKWRLNTLEQVRGSEDLVEEKKSIADEPDPTANLSFNLKLTDEQRAARSEVVLPYLYMQQADGAGTVQQHQMQQPTVSSAEAAIYYDDDDYDEEDPDADLDI</sequence>
<keyword evidence="7" id="KW-0819">tRNA processing</keyword>
<evidence type="ECO:0000256" key="4">
    <source>
        <dbReference type="ARBA" id="ARBA00009567"/>
    </source>
</evidence>
<comment type="similarity">
    <text evidence="4">Belongs to the ELP5 family.</text>
</comment>
<organism evidence="10 11">
    <name type="scientific">Geranomyces variabilis</name>
    <dbReference type="NCBI Taxonomy" id="109894"/>
    <lineage>
        <taxon>Eukaryota</taxon>
        <taxon>Fungi</taxon>
        <taxon>Fungi incertae sedis</taxon>
        <taxon>Chytridiomycota</taxon>
        <taxon>Chytridiomycota incertae sedis</taxon>
        <taxon>Chytridiomycetes</taxon>
        <taxon>Spizellomycetales</taxon>
        <taxon>Powellomycetaceae</taxon>
        <taxon>Geranomyces</taxon>
    </lineage>
</organism>
<feature type="compositionally biased region" description="Acidic residues" evidence="9">
    <location>
        <begin position="330"/>
        <end position="346"/>
    </location>
</feature>
<protein>
    <recommendedName>
        <fullName evidence="5">Elongator complex protein 5</fullName>
    </recommendedName>
</protein>
<dbReference type="InterPro" id="IPR019519">
    <property type="entry name" value="Elp5"/>
</dbReference>
<dbReference type="EMBL" id="JADGJQ010000018">
    <property type="protein sequence ID" value="KAJ3180052.1"/>
    <property type="molecule type" value="Genomic_DNA"/>
</dbReference>